<feature type="transmembrane region" description="Helical" evidence="7">
    <location>
        <begin position="21"/>
        <end position="41"/>
    </location>
</feature>
<keyword evidence="9" id="KW-1185">Reference proteome</keyword>
<evidence type="ECO:0000256" key="4">
    <source>
        <dbReference type="ARBA" id="ARBA00023163"/>
    </source>
</evidence>
<dbReference type="AlphaFoldDB" id="A0A9R0EGW8"/>
<accession>A0A9R0EGW8</accession>
<dbReference type="PANTHER" id="PTHR23098">
    <property type="entry name" value="AGAP001331-PA-RELATED"/>
    <property type="match status" value="1"/>
</dbReference>
<dbReference type="Proteomes" id="UP000829999">
    <property type="component" value="Unplaced"/>
</dbReference>
<gene>
    <name evidence="10" type="primary">LOC118264404</name>
</gene>
<reference evidence="10" key="1">
    <citation type="submission" date="2025-08" db="UniProtKB">
        <authorList>
            <consortium name="RefSeq"/>
        </authorList>
    </citation>
    <scope>IDENTIFICATION</scope>
    <source>
        <tissue evidence="10">Whole larval tissue</tissue>
    </source>
</reference>
<keyword evidence="7" id="KW-0812">Transmembrane</keyword>
<name>A0A9R0EGW8_SPOFR</name>
<keyword evidence="6" id="KW-0175">Coiled coil</keyword>
<keyword evidence="4" id="KW-0804">Transcription</keyword>
<evidence type="ECO:0000259" key="8">
    <source>
        <dbReference type="Pfam" id="PF13873"/>
    </source>
</evidence>
<comment type="subunit">
    <text evidence="1">Self-associates forming complexes of several hundred monomers.</text>
</comment>
<sequence>MWLKPKICRKSLFHANEVAGKSLFTNIIVLNGFLILIYLFSSTSESLPANRRRRVTYTQLEVLWDFLNTNKEVALGYNKSAHAREHSRRMWENVSEHLNAQGEGAVKSGKEWCTYWVDYKSKLKRKASTVRLSQTQTGGGPPSVPPLSNIEKKFISIMGEGYGSGLPNVHVDPFAPQAITSSAAATEGALVVWPADSPNLIENISRQEEVPSPAAVPPVIPQQEGLPTQPPTEEAVLVAPPPVPPLVQPLQGEIPLPPLVPRVRSRRRRGMSKEEARRQLVQLSQERLAVERENAESLKQILI</sequence>
<evidence type="ECO:0000256" key="2">
    <source>
        <dbReference type="ARBA" id="ARBA00016807"/>
    </source>
</evidence>
<keyword evidence="7" id="KW-1133">Transmembrane helix</keyword>
<evidence type="ECO:0000256" key="5">
    <source>
        <dbReference type="ARBA" id="ARBA00025466"/>
    </source>
</evidence>
<proteinExistence type="predicted"/>
<evidence type="ECO:0000313" key="9">
    <source>
        <dbReference type="Proteomes" id="UP000829999"/>
    </source>
</evidence>
<protein>
    <recommendedName>
        <fullName evidence="2">Regulatory protein zeste</fullName>
    </recommendedName>
</protein>
<evidence type="ECO:0000256" key="1">
    <source>
        <dbReference type="ARBA" id="ARBA00011764"/>
    </source>
</evidence>
<dbReference type="RefSeq" id="XP_035432790.2">
    <property type="nucleotide sequence ID" value="XM_035576897.2"/>
</dbReference>
<feature type="coiled-coil region" evidence="6">
    <location>
        <begin position="273"/>
        <end position="300"/>
    </location>
</feature>
<organism evidence="9 10">
    <name type="scientific">Spodoptera frugiperda</name>
    <name type="common">Fall armyworm</name>
    <dbReference type="NCBI Taxonomy" id="7108"/>
    <lineage>
        <taxon>Eukaryota</taxon>
        <taxon>Metazoa</taxon>
        <taxon>Ecdysozoa</taxon>
        <taxon>Arthropoda</taxon>
        <taxon>Hexapoda</taxon>
        <taxon>Insecta</taxon>
        <taxon>Pterygota</taxon>
        <taxon>Neoptera</taxon>
        <taxon>Endopterygota</taxon>
        <taxon>Lepidoptera</taxon>
        <taxon>Glossata</taxon>
        <taxon>Ditrysia</taxon>
        <taxon>Noctuoidea</taxon>
        <taxon>Noctuidae</taxon>
        <taxon>Amphipyrinae</taxon>
        <taxon>Spodoptera</taxon>
    </lineage>
</organism>
<evidence type="ECO:0000256" key="3">
    <source>
        <dbReference type="ARBA" id="ARBA00023015"/>
    </source>
</evidence>
<evidence type="ECO:0000256" key="6">
    <source>
        <dbReference type="SAM" id="Coils"/>
    </source>
</evidence>
<comment type="function">
    <text evidence="5">Involved in transvection phenomena (= synapsis-dependent gene expression), where the synaptic pairing of chromosomes carrying genes with which zeste interacts influences the expression of these genes. Zeste binds to DNA and stimulates transcription from a nearby promoter.</text>
</comment>
<dbReference type="Pfam" id="PF13873">
    <property type="entry name" value="Myb_DNA-bind_5"/>
    <property type="match status" value="1"/>
</dbReference>
<dbReference type="GeneID" id="118264404"/>
<dbReference type="GO" id="GO:0005634">
    <property type="term" value="C:nucleus"/>
    <property type="evidence" value="ECO:0007669"/>
    <property type="project" value="TreeGrafter"/>
</dbReference>
<dbReference type="InterPro" id="IPR028002">
    <property type="entry name" value="Myb_DNA-bind_5"/>
</dbReference>
<evidence type="ECO:0000313" key="10">
    <source>
        <dbReference type="RefSeq" id="XP_035432790.2"/>
    </source>
</evidence>
<evidence type="ECO:0000256" key="7">
    <source>
        <dbReference type="SAM" id="Phobius"/>
    </source>
</evidence>
<dbReference type="PANTHER" id="PTHR23098:SF16">
    <property type="entry name" value="REGULATORY PROTEIN ZESTE"/>
    <property type="match status" value="1"/>
</dbReference>
<keyword evidence="7" id="KW-0472">Membrane</keyword>
<feature type="domain" description="Myb/SANT-like DNA-binding" evidence="8">
    <location>
        <begin position="51"/>
        <end position="127"/>
    </location>
</feature>
<keyword evidence="3" id="KW-0805">Transcription regulation</keyword>
<dbReference type="OrthoDB" id="7247196at2759"/>